<evidence type="ECO:0000313" key="3">
    <source>
        <dbReference type="Proteomes" id="UP000179588"/>
    </source>
</evidence>
<dbReference type="PANTHER" id="PTHR35004:SF7">
    <property type="entry name" value="INTEGRASE PROTEIN"/>
    <property type="match status" value="1"/>
</dbReference>
<dbReference type="Gene3D" id="3.30.420.10">
    <property type="entry name" value="Ribonuclease H-like superfamily/Ribonuclease H"/>
    <property type="match status" value="1"/>
</dbReference>
<dbReference type="Pfam" id="PF00665">
    <property type="entry name" value="rve"/>
    <property type="match status" value="1"/>
</dbReference>
<reference evidence="2 3" key="1">
    <citation type="submission" date="2016-03" db="EMBL/GenBank/DDBJ databases">
        <title>Genome sequence of Providencia stuartii strain, isolated from the salivary glands of larval Lucilia sericata.</title>
        <authorList>
            <person name="Yuan Y."/>
            <person name="Zhang Y."/>
            <person name="Fu S."/>
            <person name="Crippen T.L."/>
            <person name="Visi D."/>
            <person name="Benbow M.E."/>
            <person name="Allen M."/>
            <person name="Tomberlin J.K."/>
            <person name="Sze S.-H."/>
            <person name="Tarone A.M."/>
        </authorList>
    </citation>
    <scope>NUCLEOTIDE SEQUENCE [LARGE SCALE GENOMIC DNA]</scope>
    <source>
        <strain evidence="2 3">Crippen</strain>
    </source>
</reference>
<dbReference type="PANTHER" id="PTHR35004">
    <property type="entry name" value="TRANSPOSASE RV3428C-RELATED"/>
    <property type="match status" value="1"/>
</dbReference>
<dbReference type="InterPro" id="IPR012337">
    <property type="entry name" value="RNaseH-like_sf"/>
</dbReference>
<dbReference type="InterPro" id="IPR036397">
    <property type="entry name" value="RNaseH_sf"/>
</dbReference>
<dbReference type="Proteomes" id="UP000179588">
    <property type="component" value="Unassembled WGS sequence"/>
</dbReference>
<dbReference type="EMBL" id="LVIE01000001">
    <property type="protein sequence ID" value="OHT25835.1"/>
    <property type="molecule type" value="Genomic_DNA"/>
</dbReference>
<organism evidence="2 3">
    <name type="scientific">Providencia stuartii</name>
    <dbReference type="NCBI Taxonomy" id="588"/>
    <lineage>
        <taxon>Bacteria</taxon>
        <taxon>Pseudomonadati</taxon>
        <taxon>Pseudomonadota</taxon>
        <taxon>Gammaproteobacteria</taxon>
        <taxon>Enterobacterales</taxon>
        <taxon>Morganellaceae</taxon>
        <taxon>Providencia</taxon>
    </lineage>
</organism>
<sequence length="588" mass="65455">MSAILTERLVSIAQAARKAGHGKKEAIYQAACEELNLSRATLLRRIKEVAMTEPRKRRNDSGKSALTRDEALLISAVLKESTRKNGKRLYSIKDAVNELRANNMIRAESIDETTGEVKLLSESAISRALRAYKVHPDQLDKPAPHSRLASLHPNHVWQIDASLCVLYYLKNGAKTSGLRVMHHDQFYKNKPKNLAKIANERVWSYEITDHTSGWIYVEYVLGAESGENLCSVLINAMQERGNADVLHGVPKVLYMDPGSANTASTTKNLCRSLGINAIPHAAGSARATGSVEKARDIIERKFEPGLVYQPVNSLEELNTLAKKWRSVFNASEKHSRHGDTRTNIWLKITSEQLVKAPSIEICKELAIATPVSRVVEATLEIKFKGHQYSVADVPGIMVGDSILVTQTPWRKDAAQIVLHDENGHEYFHLAERVEFNEFGFAEDAAIIGQSYKKPITTEAQKTQAEIEQLVTGTTSNVDAAAVRKAKSIPFGGEFNPYKSLDDAALPSYLPKQGQESEVRSPRIEQRPLTHVEAAKLLREKLLALNFTWTAQHYQQITRLYPDGVPENAIEDLIQTLTTETASNVVNLR</sequence>
<feature type="domain" description="Integrase catalytic" evidence="1">
    <location>
        <begin position="149"/>
        <end position="349"/>
    </location>
</feature>
<proteinExistence type="predicted"/>
<dbReference type="PROSITE" id="PS50994">
    <property type="entry name" value="INTEGRASE"/>
    <property type="match status" value="1"/>
</dbReference>
<keyword evidence="3" id="KW-1185">Reference proteome</keyword>
<evidence type="ECO:0000313" key="2">
    <source>
        <dbReference type="EMBL" id="OHT25835.1"/>
    </source>
</evidence>
<dbReference type="SUPFAM" id="SSF53098">
    <property type="entry name" value="Ribonuclease H-like"/>
    <property type="match status" value="1"/>
</dbReference>
<evidence type="ECO:0000259" key="1">
    <source>
        <dbReference type="PROSITE" id="PS50994"/>
    </source>
</evidence>
<dbReference type="GO" id="GO:0003676">
    <property type="term" value="F:nucleic acid binding"/>
    <property type="evidence" value="ECO:0007669"/>
    <property type="project" value="InterPro"/>
</dbReference>
<protein>
    <submittedName>
        <fullName evidence="2">Integrase</fullName>
    </submittedName>
</protein>
<name>A0A1S1HU97_PROST</name>
<comment type="caution">
    <text evidence="2">The sequence shown here is derived from an EMBL/GenBank/DDBJ whole genome shotgun (WGS) entry which is preliminary data.</text>
</comment>
<dbReference type="AlphaFoldDB" id="A0A1S1HU97"/>
<dbReference type="InterPro" id="IPR001584">
    <property type="entry name" value="Integrase_cat-core"/>
</dbReference>
<gene>
    <name evidence="2" type="ORF">A3Q29_00270</name>
</gene>
<dbReference type="GO" id="GO:0015074">
    <property type="term" value="P:DNA integration"/>
    <property type="evidence" value="ECO:0007669"/>
    <property type="project" value="InterPro"/>
</dbReference>
<accession>A0A1S1HU97</accession>